<dbReference type="Pfam" id="PF06628">
    <property type="entry name" value="Catalase-rel"/>
    <property type="match status" value="1"/>
</dbReference>
<dbReference type="Proteomes" id="UP000728032">
    <property type="component" value="Unassembled WGS sequence"/>
</dbReference>
<evidence type="ECO:0000256" key="5">
    <source>
        <dbReference type="ARBA" id="ARBA00023002"/>
    </source>
</evidence>
<dbReference type="AlphaFoldDB" id="A0A7R9LE50"/>
<protein>
    <recommendedName>
        <fullName evidence="9">Catalase core domain-containing protein</fullName>
    </recommendedName>
</protein>
<gene>
    <name evidence="10" type="ORF">ONB1V03_LOCUS1521</name>
</gene>
<dbReference type="OrthoDB" id="6880011at2759"/>
<dbReference type="GO" id="GO:0005777">
    <property type="term" value="C:peroxisome"/>
    <property type="evidence" value="ECO:0007669"/>
    <property type="project" value="TreeGrafter"/>
</dbReference>
<dbReference type="InterPro" id="IPR010582">
    <property type="entry name" value="Catalase_immune_responsive"/>
</dbReference>
<name>A0A7R9LE50_9ACAR</name>
<dbReference type="PANTHER" id="PTHR11465">
    <property type="entry name" value="CATALASE"/>
    <property type="match status" value="1"/>
</dbReference>
<dbReference type="InterPro" id="IPR020835">
    <property type="entry name" value="Catalase_sf"/>
</dbReference>
<proteinExistence type="inferred from homology"/>
<dbReference type="InterPro" id="IPR002226">
    <property type="entry name" value="Catalase_haem_BS"/>
</dbReference>
<accession>A0A7R9LE50</accession>
<dbReference type="PROSITE" id="PS51402">
    <property type="entry name" value="CATALASE_3"/>
    <property type="match status" value="1"/>
</dbReference>
<dbReference type="InterPro" id="IPR018028">
    <property type="entry name" value="Catalase"/>
</dbReference>
<evidence type="ECO:0000256" key="7">
    <source>
        <dbReference type="ARBA" id="ARBA00023324"/>
    </source>
</evidence>
<feature type="region of interest" description="Disordered" evidence="8">
    <location>
        <begin position="289"/>
        <end position="335"/>
    </location>
</feature>
<dbReference type="GO" id="GO:0046872">
    <property type="term" value="F:metal ion binding"/>
    <property type="evidence" value="ECO:0007669"/>
    <property type="project" value="UniProtKB-KW"/>
</dbReference>
<dbReference type="GO" id="GO:0042744">
    <property type="term" value="P:hydrogen peroxide catabolic process"/>
    <property type="evidence" value="ECO:0007669"/>
    <property type="project" value="UniProtKB-KW"/>
</dbReference>
<dbReference type="EMBL" id="CAJPVJ010000280">
    <property type="protein sequence ID" value="CAG2161920.1"/>
    <property type="molecule type" value="Genomic_DNA"/>
</dbReference>
<dbReference type="Gene3D" id="2.40.180.10">
    <property type="entry name" value="Catalase core domain"/>
    <property type="match status" value="2"/>
</dbReference>
<evidence type="ECO:0000256" key="6">
    <source>
        <dbReference type="ARBA" id="ARBA00023004"/>
    </source>
</evidence>
<evidence type="ECO:0000256" key="4">
    <source>
        <dbReference type="ARBA" id="ARBA00022723"/>
    </source>
</evidence>
<keyword evidence="5" id="KW-0560">Oxidoreductase</keyword>
<evidence type="ECO:0000313" key="11">
    <source>
        <dbReference type="Proteomes" id="UP000728032"/>
    </source>
</evidence>
<dbReference type="EMBL" id="OC915105">
    <property type="protein sequence ID" value="CAD7638653.1"/>
    <property type="molecule type" value="Genomic_DNA"/>
</dbReference>
<evidence type="ECO:0000259" key="9">
    <source>
        <dbReference type="SMART" id="SM01060"/>
    </source>
</evidence>
<keyword evidence="3" id="KW-0349">Heme</keyword>
<evidence type="ECO:0000313" key="10">
    <source>
        <dbReference type="EMBL" id="CAD7638653.1"/>
    </source>
</evidence>
<dbReference type="Pfam" id="PF00199">
    <property type="entry name" value="Catalase"/>
    <property type="match status" value="1"/>
</dbReference>
<keyword evidence="6" id="KW-0408">Iron</keyword>
<dbReference type="GO" id="GO:0005739">
    <property type="term" value="C:mitochondrion"/>
    <property type="evidence" value="ECO:0007669"/>
    <property type="project" value="TreeGrafter"/>
</dbReference>
<sequence>CIGNDPDYARKDLFDAIANHRYPSWTLKIQVITEEEAKRFDFNPFDATKIWPTDKYPLIEVGVMTLNRNPINFFAEVEQIAFCPANLVPEVGVMTLNRNPINFFAEVEQIAFCPANLVPGIEPSPDLLLAGRLFSYSDTQRYRLGANFHLLPVNKAHNRVMAPTQRDGPMRSDDNMGPQLNYYPNSFSDVRDDPKMMESNFTVNGNGGNRVNDNVVVYRYDDKNDHNYEQARDQYNSYSKEWKERLHRNLATSMNGVHAFIRDRVLEELRKVDPLYSDGVRTEINRLAKKSLKHQSVSPKDARQSSRRSSTKPSSNRDRNGSRGRSDTRGSEWIGNGWGRVGPPYLYQKLKKSSKKKSYFDTMVGFYEYENDWYLREAASLRYNSKWRNGRQKLMLLDWKLRQMDLDTRKHHEISQHSFVKPTNFARNQRNYNIRRNWNHKFPIWAPYRELHM</sequence>
<keyword evidence="11" id="KW-1185">Reference proteome</keyword>
<feature type="compositionally biased region" description="Basic and acidic residues" evidence="8">
    <location>
        <begin position="315"/>
        <end position="330"/>
    </location>
</feature>
<dbReference type="GO" id="GO:0042542">
    <property type="term" value="P:response to hydrogen peroxide"/>
    <property type="evidence" value="ECO:0007669"/>
    <property type="project" value="TreeGrafter"/>
</dbReference>
<dbReference type="SUPFAM" id="SSF56634">
    <property type="entry name" value="Heme-dependent catalase-like"/>
    <property type="match status" value="2"/>
</dbReference>
<dbReference type="SMART" id="SM01060">
    <property type="entry name" value="Catalase"/>
    <property type="match status" value="1"/>
</dbReference>
<dbReference type="InterPro" id="IPR011614">
    <property type="entry name" value="Catalase_core"/>
</dbReference>
<keyword evidence="2" id="KW-0575">Peroxidase</keyword>
<evidence type="ECO:0000256" key="2">
    <source>
        <dbReference type="ARBA" id="ARBA00022559"/>
    </source>
</evidence>
<reference evidence="10" key="1">
    <citation type="submission" date="2020-11" db="EMBL/GenBank/DDBJ databases">
        <authorList>
            <person name="Tran Van P."/>
        </authorList>
    </citation>
    <scope>NUCLEOTIDE SEQUENCE</scope>
</reference>
<dbReference type="PANTHER" id="PTHR11465:SF9">
    <property type="entry name" value="CATALASE"/>
    <property type="match status" value="1"/>
</dbReference>
<dbReference type="PROSITE" id="PS00437">
    <property type="entry name" value="CATALASE_1"/>
    <property type="match status" value="1"/>
</dbReference>
<keyword evidence="7" id="KW-0376">Hydrogen peroxide</keyword>
<evidence type="ECO:0000256" key="8">
    <source>
        <dbReference type="SAM" id="MobiDB-lite"/>
    </source>
</evidence>
<feature type="non-terminal residue" evidence="10">
    <location>
        <position position="1"/>
    </location>
</feature>
<evidence type="ECO:0000256" key="3">
    <source>
        <dbReference type="ARBA" id="ARBA00022617"/>
    </source>
</evidence>
<evidence type="ECO:0000256" key="1">
    <source>
        <dbReference type="ARBA" id="ARBA00005329"/>
    </source>
</evidence>
<comment type="similarity">
    <text evidence="1">Belongs to the catalase family.</text>
</comment>
<dbReference type="GO" id="GO:0004096">
    <property type="term" value="F:catalase activity"/>
    <property type="evidence" value="ECO:0007669"/>
    <property type="project" value="UniProtKB-EC"/>
</dbReference>
<organism evidence="10">
    <name type="scientific">Oppiella nova</name>
    <dbReference type="NCBI Taxonomy" id="334625"/>
    <lineage>
        <taxon>Eukaryota</taxon>
        <taxon>Metazoa</taxon>
        <taxon>Ecdysozoa</taxon>
        <taxon>Arthropoda</taxon>
        <taxon>Chelicerata</taxon>
        <taxon>Arachnida</taxon>
        <taxon>Acari</taxon>
        <taxon>Acariformes</taxon>
        <taxon>Sarcoptiformes</taxon>
        <taxon>Oribatida</taxon>
        <taxon>Brachypylina</taxon>
        <taxon>Oppioidea</taxon>
        <taxon>Oppiidae</taxon>
        <taxon>Oppiella</taxon>
    </lineage>
</organism>
<dbReference type="GO" id="GO:0020037">
    <property type="term" value="F:heme binding"/>
    <property type="evidence" value="ECO:0007669"/>
    <property type="project" value="InterPro"/>
</dbReference>
<dbReference type="PRINTS" id="PR00067">
    <property type="entry name" value="CATALASE"/>
</dbReference>
<keyword evidence="4" id="KW-0479">Metal-binding</keyword>
<feature type="domain" description="Catalase core" evidence="9">
    <location>
        <begin position="1"/>
        <end position="191"/>
    </location>
</feature>